<dbReference type="Proteomes" id="UP001162800">
    <property type="component" value="Plasmid unnamed1"/>
</dbReference>
<name>A0ABY6GH12_9BURK</name>
<geneLocation type="plasmid" evidence="1 2">
    <name>unnamed1</name>
</geneLocation>
<dbReference type="RefSeq" id="WP_231043901.1">
    <property type="nucleotide sequence ID" value="NZ_CP106882.1"/>
</dbReference>
<evidence type="ECO:0000313" key="1">
    <source>
        <dbReference type="EMBL" id="UYG53792.1"/>
    </source>
</evidence>
<dbReference type="EMBL" id="CP106882">
    <property type="protein sequence ID" value="UYG53792.1"/>
    <property type="molecule type" value="Genomic_DNA"/>
</dbReference>
<evidence type="ECO:0000313" key="2">
    <source>
        <dbReference type="Proteomes" id="UP001162800"/>
    </source>
</evidence>
<gene>
    <name evidence="1" type="ORF">M9799_17815</name>
</gene>
<proteinExistence type="predicted"/>
<keyword evidence="1" id="KW-0614">Plasmid</keyword>
<organism evidence="1 2">
    <name type="scientific">Comamonas endophytica</name>
    <dbReference type="NCBI Taxonomy" id="2949090"/>
    <lineage>
        <taxon>Bacteria</taxon>
        <taxon>Pseudomonadati</taxon>
        <taxon>Pseudomonadota</taxon>
        <taxon>Betaproteobacteria</taxon>
        <taxon>Burkholderiales</taxon>
        <taxon>Comamonadaceae</taxon>
        <taxon>Comamonas</taxon>
    </lineage>
</organism>
<reference evidence="1" key="1">
    <citation type="submission" date="2022-09" db="EMBL/GenBank/DDBJ databases">
        <title>The complete genome of Acidovorax sp. 5MLIR.</title>
        <authorList>
            <person name="Liu L."/>
            <person name="Yue J."/>
            <person name="Yang F."/>
            <person name="Yuan J."/>
            <person name="Li L."/>
        </authorList>
    </citation>
    <scope>NUCLEOTIDE SEQUENCE</scope>
    <source>
        <strain evidence="1">5MLIR</strain>
        <plasmid evidence="1">unnamed1</plasmid>
    </source>
</reference>
<keyword evidence="2" id="KW-1185">Reference proteome</keyword>
<protein>
    <submittedName>
        <fullName evidence="1">Uncharacterized protein</fullName>
    </submittedName>
</protein>
<sequence length="98" mass="10997">MGGFLQTAANVEPFGRRVKHPGARTFDGFAQKQRYPQAGLRFSFPSGFIGFFHLPQVQGELSYIWISIHVNNGEPLQISTVILEIKNETDYCLEPSVP</sequence>
<accession>A0ABY6GH12</accession>